<comment type="caution">
    <text evidence="9">The sequence shown here is derived from an EMBL/GenBank/DDBJ whole genome shotgun (WGS) entry which is preliminary data.</text>
</comment>
<dbReference type="CDD" id="cd20266">
    <property type="entry name" value="Complex1_LYR_NDUFA6_LYRM6"/>
    <property type="match status" value="1"/>
</dbReference>
<dbReference type="InterPro" id="IPR016488">
    <property type="entry name" value="NADH_Ub_cplx-1_asu_su-6"/>
</dbReference>
<evidence type="ECO:0000256" key="4">
    <source>
        <dbReference type="ARBA" id="ARBA00022660"/>
    </source>
</evidence>
<protein>
    <recommendedName>
        <fullName evidence="11">NADH dehydrogenase [ubiquinone] 1 alpha subcomplex subunit 6</fullName>
    </recommendedName>
</protein>
<comment type="similarity">
    <text evidence="2">Belongs to the complex I LYR family.</text>
</comment>
<evidence type="ECO:0000256" key="3">
    <source>
        <dbReference type="ARBA" id="ARBA00022448"/>
    </source>
</evidence>
<keyword evidence="8" id="KW-0472">Membrane</keyword>
<gene>
    <name evidence="9" type="ORF">QN277_010498</name>
</gene>
<keyword evidence="7" id="KW-0496">Mitochondrion</keyword>
<evidence type="ECO:0000256" key="7">
    <source>
        <dbReference type="ARBA" id="ARBA00023128"/>
    </source>
</evidence>
<evidence type="ECO:0000313" key="9">
    <source>
        <dbReference type="EMBL" id="KAK4253878.1"/>
    </source>
</evidence>
<organism evidence="9 10">
    <name type="scientific">Acacia crassicarpa</name>
    <name type="common">northern wattle</name>
    <dbReference type="NCBI Taxonomy" id="499986"/>
    <lineage>
        <taxon>Eukaryota</taxon>
        <taxon>Viridiplantae</taxon>
        <taxon>Streptophyta</taxon>
        <taxon>Embryophyta</taxon>
        <taxon>Tracheophyta</taxon>
        <taxon>Spermatophyta</taxon>
        <taxon>Magnoliopsida</taxon>
        <taxon>eudicotyledons</taxon>
        <taxon>Gunneridae</taxon>
        <taxon>Pentapetalae</taxon>
        <taxon>rosids</taxon>
        <taxon>fabids</taxon>
        <taxon>Fabales</taxon>
        <taxon>Fabaceae</taxon>
        <taxon>Caesalpinioideae</taxon>
        <taxon>mimosoid clade</taxon>
        <taxon>Acacieae</taxon>
        <taxon>Acacia</taxon>
    </lineage>
</organism>
<evidence type="ECO:0000256" key="1">
    <source>
        <dbReference type="ARBA" id="ARBA00004443"/>
    </source>
</evidence>
<evidence type="ECO:0000256" key="6">
    <source>
        <dbReference type="ARBA" id="ARBA00022982"/>
    </source>
</evidence>
<dbReference type="AlphaFoldDB" id="A0AAE1INW9"/>
<dbReference type="PANTHER" id="PTHR12964:SF0">
    <property type="entry name" value="NADH DEHYDROGENASE [UBIQUINONE] 1 ALPHA SUBCOMPLEX SUBUNIT 6"/>
    <property type="match status" value="1"/>
</dbReference>
<evidence type="ECO:0008006" key="11">
    <source>
        <dbReference type="Google" id="ProtNLM"/>
    </source>
</evidence>
<evidence type="ECO:0000313" key="10">
    <source>
        <dbReference type="Proteomes" id="UP001293593"/>
    </source>
</evidence>
<sequence>MSNALKSVKVPPNSVNLEEARQRVFDFFKTACRSIPTIMEIYNLNEFITPSQLRSTVASEIRKNSHITNPKVIDMMLFKAMEELKDIVDHAKQRHHIIGQYVVGKQGLVQDLGAKDQGISPFLKNFYKSNYF</sequence>
<keyword evidence="3" id="KW-0813">Transport</keyword>
<evidence type="ECO:0000256" key="2">
    <source>
        <dbReference type="ARBA" id="ARBA00009508"/>
    </source>
</evidence>
<reference evidence="9" key="1">
    <citation type="submission" date="2023-10" db="EMBL/GenBank/DDBJ databases">
        <title>Chromosome-level genome of the transformable northern wattle, Acacia crassicarpa.</title>
        <authorList>
            <person name="Massaro I."/>
            <person name="Sinha N.R."/>
            <person name="Poethig S."/>
            <person name="Leichty A.R."/>
        </authorList>
    </citation>
    <scope>NUCLEOTIDE SEQUENCE</scope>
    <source>
        <strain evidence="9">Acra3RX</strain>
        <tissue evidence="9">Leaf</tissue>
    </source>
</reference>
<evidence type="ECO:0000256" key="5">
    <source>
        <dbReference type="ARBA" id="ARBA00022792"/>
    </source>
</evidence>
<keyword evidence="4" id="KW-0679">Respiratory chain</keyword>
<dbReference type="GO" id="GO:0045271">
    <property type="term" value="C:respiratory chain complex I"/>
    <property type="evidence" value="ECO:0007669"/>
    <property type="project" value="InterPro"/>
</dbReference>
<dbReference type="GO" id="GO:0005743">
    <property type="term" value="C:mitochondrial inner membrane"/>
    <property type="evidence" value="ECO:0007669"/>
    <property type="project" value="UniProtKB-SubCell"/>
</dbReference>
<dbReference type="EMBL" id="JAWXYG010000015">
    <property type="protein sequence ID" value="KAK4253878.1"/>
    <property type="molecule type" value="Genomic_DNA"/>
</dbReference>
<name>A0AAE1INW9_9FABA</name>
<dbReference type="InterPro" id="IPR045299">
    <property type="entry name" value="Complex1_LYR_NDUFA6_LYRM6"/>
</dbReference>
<dbReference type="GO" id="GO:0006979">
    <property type="term" value="P:response to oxidative stress"/>
    <property type="evidence" value="ECO:0007669"/>
    <property type="project" value="TreeGrafter"/>
</dbReference>
<accession>A0AAE1INW9</accession>
<comment type="subcellular location">
    <subcellularLocation>
        <location evidence="1">Mitochondrion inner membrane</location>
        <topology evidence="1">Peripheral membrane protein</topology>
        <orientation evidence="1">Matrix side</orientation>
    </subcellularLocation>
</comment>
<keyword evidence="6" id="KW-0249">Electron transport</keyword>
<keyword evidence="10" id="KW-1185">Reference proteome</keyword>
<proteinExistence type="inferred from homology"/>
<evidence type="ECO:0000256" key="8">
    <source>
        <dbReference type="ARBA" id="ARBA00023136"/>
    </source>
</evidence>
<keyword evidence="5" id="KW-0999">Mitochondrion inner membrane</keyword>
<dbReference type="Proteomes" id="UP001293593">
    <property type="component" value="Unassembled WGS sequence"/>
</dbReference>
<dbReference type="PANTHER" id="PTHR12964">
    <property type="entry name" value="NADH-UBIQUINONE OXIDOREDUCTASE B14 SUBUNIT"/>
    <property type="match status" value="1"/>
</dbReference>